<evidence type="ECO:0000256" key="1">
    <source>
        <dbReference type="SAM" id="Phobius"/>
    </source>
</evidence>
<keyword evidence="3" id="KW-1185">Reference proteome</keyword>
<gene>
    <name evidence="2" type="ORF">Amac_061330</name>
</gene>
<keyword evidence="1" id="KW-0472">Membrane</keyword>
<keyword evidence="1" id="KW-1133">Transmembrane helix</keyword>
<proteinExistence type="predicted"/>
<protein>
    <submittedName>
        <fullName evidence="2">Uncharacterized protein</fullName>
    </submittedName>
</protein>
<name>A0A5M3WVV6_9ACTN</name>
<keyword evidence="1" id="KW-0812">Transmembrane</keyword>
<accession>A0A5M3WVV6</accession>
<comment type="caution">
    <text evidence="2">The sequence shown here is derived from an EMBL/GenBank/DDBJ whole genome shotgun (WGS) entry which is preliminary data.</text>
</comment>
<sequence length="940" mass="98961">MWRKRKPQQPPKEAETQLRFDPIDLDDVGSRLPALRADPGQLVPIPAQQAGVRVKRRLRIVAVGAIIALLAGITVIAKTTYASQPVPWKRGATVFQKITIDLGAATAQASKIVVAGVVYDLASDSPDGKPSATVEVNENSGGIAVILNKADKPLTVVPVVSAPGMTPHDLVADCKAASVGETLLMPWTAQPNAITVSLLDALIRRPSGAQELTEHAGELCGRIAREPLADGSTPPPGQAELRAHGRLTCSLVEQIQKISKEIDAGKDPGSCSAPPSGTETTIAHLGGGRRAVRARKSPGDTCAAPAWRVPPAPGTAASPVVLCSDGVTTTAVNNSPSVAFLYEAGKNADHVLGAVPGQVVIVPSLDTIVLAVLSDIAGYVLYGVKAAGCGILSFFGVSFEPCEHRDDLPPSQIAKLAEFARPGQARIETKAGYYSVAWGQVADDPQILDISKPRVYSRALTLVNHAVLPVLGLFLNRTLIMDLSTANSEKNQELLDELSRHLSFPKGEQDTSDLDFVVRLAGIVLTDPELLARLILVFVPSIVESGIELSARIAKVMGYLSALPVLGNLAKIAEVVNAGIKSIQIVLSLVQLLRVDDHPGYVAWPARMDRTTAAALPGGACAPPRANLAPVGAPARVGCLWPVDANLDTDGKRDRLVLWSTGNALGATAYLADGHIRVWDRSATRLAFPSTVVPWQLGGPATEQIFVSTADWAVLIGPTQDGNVRAARYGNGHNTGRDFVIPRGDPLHTTGCVSNGGRRLLLTTLNHPEGAYGYRTASFVYSFDTYSQTFRLIAYTGGVVDALPSFAGADCAADHVPEITLPSASAPDSAQSQHNAAEAARAVEMLLDAALDDDLTQGSAFLGGLAPAPDSTTYAYDVWEYLRQSPNSLPALAAATANCAPGVPQTYPAVKCTLTAGPEIWTFLVTSTGDNYVVAAAKKR</sequence>
<dbReference type="EMBL" id="BLAE01000036">
    <property type="protein sequence ID" value="GES12536.1"/>
    <property type="molecule type" value="Genomic_DNA"/>
</dbReference>
<evidence type="ECO:0000313" key="3">
    <source>
        <dbReference type="Proteomes" id="UP000331127"/>
    </source>
</evidence>
<reference evidence="2 3" key="1">
    <citation type="submission" date="2019-10" db="EMBL/GenBank/DDBJ databases">
        <title>Whole genome shotgun sequence of Acrocarpospora macrocephala NBRC 16266.</title>
        <authorList>
            <person name="Ichikawa N."/>
            <person name="Kimura A."/>
            <person name="Kitahashi Y."/>
            <person name="Komaki H."/>
            <person name="Oguchi A."/>
        </authorList>
    </citation>
    <scope>NUCLEOTIDE SEQUENCE [LARGE SCALE GENOMIC DNA]</scope>
    <source>
        <strain evidence="2 3">NBRC 16266</strain>
    </source>
</reference>
<evidence type="ECO:0000313" key="2">
    <source>
        <dbReference type="EMBL" id="GES12536.1"/>
    </source>
</evidence>
<dbReference type="AlphaFoldDB" id="A0A5M3WVV6"/>
<organism evidence="2 3">
    <name type="scientific">Acrocarpospora macrocephala</name>
    <dbReference type="NCBI Taxonomy" id="150177"/>
    <lineage>
        <taxon>Bacteria</taxon>
        <taxon>Bacillati</taxon>
        <taxon>Actinomycetota</taxon>
        <taxon>Actinomycetes</taxon>
        <taxon>Streptosporangiales</taxon>
        <taxon>Streptosporangiaceae</taxon>
        <taxon>Acrocarpospora</taxon>
    </lineage>
</organism>
<feature type="transmembrane region" description="Helical" evidence="1">
    <location>
        <begin position="58"/>
        <end position="77"/>
    </location>
</feature>
<dbReference type="Proteomes" id="UP000331127">
    <property type="component" value="Unassembled WGS sequence"/>
</dbReference>